<dbReference type="SUPFAM" id="SSF51735">
    <property type="entry name" value="NAD(P)-binding Rossmann-fold domains"/>
    <property type="match status" value="1"/>
</dbReference>
<evidence type="ECO:0000256" key="1">
    <source>
        <dbReference type="ARBA" id="ARBA00006484"/>
    </source>
</evidence>
<organism evidence="5 6">
    <name type="scientific">Symbiochloris irregularis</name>
    <dbReference type="NCBI Taxonomy" id="706552"/>
    <lineage>
        <taxon>Eukaryota</taxon>
        <taxon>Viridiplantae</taxon>
        <taxon>Chlorophyta</taxon>
        <taxon>core chlorophytes</taxon>
        <taxon>Trebouxiophyceae</taxon>
        <taxon>Trebouxiales</taxon>
        <taxon>Trebouxiaceae</taxon>
        <taxon>Symbiochloris</taxon>
    </lineage>
</organism>
<comment type="similarity">
    <text evidence="1 4">Belongs to the short-chain dehydrogenases/reductases (SDR) family.</text>
</comment>
<evidence type="ECO:0000256" key="4">
    <source>
        <dbReference type="RuleBase" id="RU000363"/>
    </source>
</evidence>
<proteinExistence type="inferred from homology"/>
<protein>
    <submittedName>
        <fullName evidence="5">Uncharacterized protein</fullName>
    </submittedName>
</protein>
<dbReference type="PRINTS" id="PR00080">
    <property type="entry name" value="SDRFAMILY"/>
</dbReference>
<comment type="caution">
    <text evidence="5">The sequence shown here is derived from an EMBL/GenBank/DDBJ whole genome shotgun (WGS) entry which is preliminary data.</text>
</comment>
<dbReference type="Proteomes" id="UP001465755">
    <property type="component" value="Unassembled WGS sequence"/>
</dbReference>
<evidence type="ECO:0000313" key="6">
    <source>
        <dbReference type="Proteomes" id="UP001465755"/>
    </source>
</evidence>
<accession>A0AAW1PIW3</accession>
<dbReference type="InterPro" id="IPR002347">
    <property type="entry name" value="SDR_fam"/>
</dbReference>
<dbReference type="PANTHER" id="PTHR43963">
    <property type="entry name" value="CARBONYL REDUCTASE 1-RELATED"/>
    <property type="match status" value="1"/>
</dbReference>
<dbReference type="AlphaFoldDB" id="A0AAW1PIW3"/>
<gene>
    <name evidence="5" type="ORF">WJX73_001486</name>
</gene>
<reference evidence="5 6" key="1">
    <citation type="journal article" date="2024" name="Nat. Commun.">
        <title>Phylogenomics reveals the evolutionary origins of lichenization in chlorophyte algae.</title>
        <authorList>
            <person name="Puginier C."/>
            <person name="Libourel C."/>
            <person name="Otte J."/>
            <person name="Skaloud P."/>
            <person name="Haon M."/>
            <person name="Grisel S."/>
            <person name="Petersen M."/>
            <person name="Berrin J.G."/>
            <person name="Delaux P.M."/>
            <person name="Dal Grande F."/>
            <person name="Keller J."/>
        </authorList>
    </citation>
    <scope>NUCLEOTIDE SEQUENCE [LARGE SCALE GENOMIC DNA]</scope>
    <source>
        <strain evidence="5 6">SAG 2036</strain>
    </source>
</reference>
<dbReference type="PRINTS" id="PR00081">
    <property type="entry name" value="GDHRDH"/>
</dbReference>
<name>A0AAW1PIW3_9CHLO</name>
<evidence type="ECO:0000313" key="5">
    <source>
        <dbReference type="EMBL" id="KAK9808498.1"/>
    </source>
</evidence>
<keyword evidence="6" id="KW-1185">Reference proteome</keyword>
<dbReference type="Pfam" id="PF00106">
    <property type="entry name" value="adh_short"/>
    <property type="match status" value="2"/>
</dbReference>
<evidence type="ECO:0000256" key="3">
    <source>
        <dbReference type="ARBA" id="ARBA00023002"/>
    </source>
</evidence>
<dbReference type="GO" id="GO:0016491">
    <property type="term" value="F:oxidoreductase activity"/>
    <property type="evidence" value="ECO:0007669"/>
    <property type="project" value="UniProtKB-KW"/>
</dbReference>
<sequence length="339" mass="36672">MLRLLAAGRTIQAGCFIGHSPGRIFNRRPSSVVPHVKDILRHSSKPRAFSHIMAFATTGGPVQFTPPSGAKWWSDATTAIVTGGNQGIGWEIARILSQQGIRTVLTSRDQKRGAEAVQRIKDISGDANIQSAQLELEKPKSVSAFAAWIKEKLPHVNILVNNAGMAYKGNTFGPEENRHTMNVNFFGTRALCEAILPLMEKGDRIVNVCSRAGLLSQLKSQALLDKFQAASTPDDITALANWWLEAVDNGTQAKQGFSNSMYGMSKLCEIAYTRVLAQQLASHGISVNAVCPGYVSTAMSSYKGTKHASEGADTPVWAALLLPNDVTGKFFAEREETSA</sequence>
<evidence type="ECO:0000256" key="2">
    <source>
        <dbReference type="ARBA" id="ARBA00022857"/>
    </source>
</evidence>
<keyword evidence="2" id="KW-0521">NADP</keyword>
<dbReference type="Gene3D" id="3.40.50.720">
    <property type="entry name" value="NAD(P)-binding Rossmann-like Domain"/>
    <property type="match status" value="1"/>
</dbReference>
<dbReference type="InterPro" id="IPR036291">
    <property type="entry name" value="NAD(P)-bd_dom_sf"/>
</dbReference>
<dbReference type="PANTHER" id="PTHR43963:SF6">
    <property type="entry name" value="CHAIN DEHYDROGENASE FAMILY PROTEIN, PUTATIVE (AFU_ORTHOLOGUE AFUA_3G15350)-RELATED"/>
    <property type="match status" value="1"/>
</dbReference>
<keyword evidence="3" id="KW-0560">Oxidoreductase</keyword>
<dbReference type="EMBL" id="JALJOQ010000022">
    <property type="protein sequence ID" value="KAK9808498.1"/>
    <property type="molecule type" value="Genomic_DNA"/>
</dbReference>